<keyword evidence="2" id="KW-0472">Membrane</keyword>
<reference evidence="3 4" key="1">
    <citation type="submission" date="2024-01" db="EMBL/GenBank/DDBJ databases">
        <title>A draft genome for a cacao thread blight-causing isolate of Paramarasmius palmivorus.</title>
        <authorList>
            <person name="Baruah I.K."/>
            <person name="Bukari Y."/>
            <person name="Amoako-Attah I."/>
            <person name="Meinhardt L.W."/>
            <person name="Bailey B.A."/>
            <person name="Cohen S.P."/>
        </authorList>
    </citation>
    <scope>NUCLEOTIDE SEQUENCE [LARGE SCALE GENOMIC DNA]</scope>
    <source>
        <strain evidence="3 4">GH-12</strain>
    </source>
</reference>
<sequence>MENTSTPSASNSEFLSATTTPEIQPISGTDTDDPAPPTTPLPPPRTGACRRPQPQPSNTHPETETLYIIVAILGLIILFLAIMAIYAWRRLRQLTKEDACKGFDKHRMVKLRKGDGQRQGDGQGEENSVGVNVEGGVKVDVSTFRTSDSDSDLTVGSSSCYV</sequence>
<organism evidence="3 4">
    <name type="scientific">Paramarasmius palmivorus</name>
    <dbReference type="NCBI Taxonomy" id="297713"/>
    <lineage>
        <taxon>Eukaryota</taxon>
        <taxon>Fungi</taxon>
        <taxon>Dikarya</taxon>
        <taxon>Basidiomycota</taxon>
        <taxon>Agaricomycotina</taxon>
        <taxon>Agaricomycetes</taxon>
        <taxon>Agaricomycetidae</taxon>
        <taxon>Agaricales</taxon>
        <taxon>Marasmiineae</taxon>
        <taxon>Marasmiaceae</taxon>
        <taxon>Paramarasmius</taxon>
    </lineage>
</organism>
<feature type="compositionally biased region" description="Pro residues" evidence="1">
    <location>
        <begin position="34"/>
        <end position="45"/>
    </location>
</feature>
<gene>
    <name evidence="3" type="ORF">VNI00_007591</name>
</gene>
<keyword evidence="2" id="KW-0812">Transmembrane</keyword>
<evidence type="ECO:0000256" key="1">
    <source>
        <dbReference type="SAM" id="MobiDB-lite"/>
    </source>
</evidence>
<proteinExistence type="predicted"/>
<dbReference type="AlphaFoldDB" id="A0AAW0D619"/>
<protein>
    <submittedName>
        <fullName evidence="3">Uncharacterized protein</fullName>
    </submittedName>
</protein>
<feature type="compositionally biased region" description="Polar residues" evidence="1">
    <location>
        <begin position="1"/>
        <end position="28"/>
    </location>
</feature>
<evidence type="ECO:0000256" key="2">
    <source>
        <dbReference type="SAM" id="Phobius"/>
    </source>
</evidence>
<feature type="region of interest" description="Disordered" evidence="1">
    <location>
        <begin position="1"/>
        <end position="61"/>
    </location>
</feature>
<dbReference type="Proteomes" id="UP001383192">
    <property type="component" value="Unassembled WGS sequence"/>
</dbReference>
<keyword evidence="4" id="KW-1185">Reference proteome</keyword>
<dbReference type="EMBL" id="JAYKXP010000025">
    <property type="protein sequence ID" value="KAK7045342.1"/>
    <property type="molecule type" value="Genomic_DNA"/>
</dbReference>
<feature type="transmembrane region" description="Helical" evidence="2">
    <location>
        <begin position="66"/>
        <end position="88"/>
    </location>
</feature>
<comment type="caution">
    <text evidence="3">The sequence shown here is derived from an EMBL/GenBank/DDBJ whole genome shotgun (WGS) entry which is preliminary data.</text>
</comment>
<accession>A0AAW0D619</accession>
<keyword evidence="2" id="KW-1133">Transmembrane helix</keyword>
<name>A0AAW0D619_9AGAR</name>
<evidence type="ECO:0000313" key="3">
    <source>
        <dbReference type="EMBL" id="KAK7045342.1"/>
    </source>
</evidence>
<evidence type="ECO:0000313" key="4">
    <source>
        <dbReference type="Proteomes" id="UP001383192"/>
    </source>
</evidence>